<comment type="subcellular location">
    <subcellularLocation>
        <location evidence="1">Cell envelope</location>
    </subcellularLocation>
</comment>
<evidence type="ECO:0000259" key="8">
    <source>
        <dbReference type="PROSITE" id="PS50125"/>
    </source>
</evidence>
<dbReference type="SMART" id="SM01080">
    <property type="entry name" value="CHASE2"/>
    <property type="match status" value="1"/>
</dbReference>
<dbReference type="CDD" id="cd07302">
    <property type="entry name" value="CHD"/>
    <property type="match status" value="1"/>
</dbReference>
<organism evidence="9 10">
    <name type="scientific">Noviherbaspirillum denitrificans</name>
    <dbReference type="NCBI Taxonomy" id="1968433"/>
    <lineage>
        <taxon>Bacteria</taxon>
        <taxon>Pseudomonadati</taxon>
        <taxon>Pseudomonadota</taxon>
        <taxon>Betaproteobacteria</taxon>
        <taxon>Burkholderiales</taxon>
        <taxon>Oxalobacteraceae</taxon>
        <taxon>Noviherbaspirillum</taxon>
    </lineage>
</organism>
<accession>A0A254TBL6</accession>
<keyword evidence="10" id="KW-1185">Reference proteome</keyword>
<protein>
    <recommendedName>
        <fullName evidence="8">Guanylate cyclase domain-containing protein</fullName>
    </recommendedName>
</protein>
<dbReference type="PANTHER" id="PTHR43081:SF1">
    <property type="entry name" value="ADENYLATE CYCLASE, TERMINAL-DIFFERENTIATION SPECIFIC"/>
    <property type="match status" value="1"/>
</dbReference>
<dbReference type="Pfam" id="PF05226">
    <property type="entry name" value="CHASE2"/>
    <property type="match status" value="1"/>
</dbReference>
<feature type="transmembrane region" description="Helical" evidence="7">
    <location>
        <begin position="358"/>
        <end position="378"/>
    </location>
</feature>
<evidence type="ECO:0000313" key="9">
    <source>
        <dbReference type="EMBL" id="OWW20040.1"/>
    </source>
</evidence>
<evidence type="ECO:0000256" key="3">
    <source>
        <dbReference type="ARBA" id="ARBA00022475"/>
    </source>
</evidence>
<dbReference type="SUPFAM" id="SSF55073">
    <property type="entry name" value="Nucleotide cyclase"/>
    <property type="match status" value="1"/>
</dbReference>
<evidence type="ECO:0000313" key="10">
    <source>
        <dbReference type="Proteomes" id="UP000197535"/>
    </source>
</evidence>
<proteinExistence type="inferred from homology"/>
<evidence type="ECO:0000256" key="1">
    <source>
        <dbReference type="ARBA" id="ARBA00004196"/>
    </source>
</evidence>
<comment type="caution">
    <text evidence="9">The sequence shown here is derived from an EMBL/GenBank/DDBJ whole genome shotgun (WGS) entry which is preliminary data.</text>
</comment>
<dbReference type="Pfam" id="PF00211">
    <property type="entry name" value="Guanylate_cyc"/>
    <property type="match status" value="1"/>
</dbReference>
<comment type="similarity">
    <text evidence="2">Belongs to the adenylyl cyclase class-3 family.</text>
</comment>
<name>A0A254TBL6_9BURK</name>
<dbReference type="PANTHER" id="PTHR43081">
    <property type="entry name" value="ADENYLATE CYCLASE, TERMINAL-DIFFERENTIATION SPECIFIC-RELATED"/>
    <property type="match status" value="1"/>
</dbReference>
<dbReference type="InterPro" id="IPR001054">
    <property type="entry name" value="A/G_cyclase"/>
</dbReference>
<dbReference type="SMART" id="SM00044">
    <property type="entry name" value="CYCc"/>
    <property type="match status" value="1"/>
</dbReference>
<dbReference type="InterPro" id="IPR007890">
    <property type="entry name" value="CHASE2"/>
</dbReference>
<dbReference type="AlphaFoldDB" id="A0A254TBL6"/>
<keyword evidence="5 7" id="KW-1133">Transmembrane helix</keyword>
<dbReference type="GO" id="GO:0035556">
    <property type="term" value="P:intracellular signal transduction"/>
    <property type="evidence" value="ECO:0007669"/>
    <property type="project" value="InterPro"/>
</dbReference>
<keyword evidence="6 7" id="KW-0472">Membrane</keyword>
<feature type="transmembrane region" description="Helical" evidence="7">
    <location>
        <begin position="329"/>
        <end position="346"/>
    </location>
</feature>
<dbReference type="Proteomes" id="UP000197535">
    <property type="component" value="Unassembled WGS sequence"/>
</dbReference>
<dbReference type="InterPro" id="IPR029787">
    <property type="entry name" value="Nucleotide_cyclase"/>
</dbReference>
<dbReference type="GO" id="GO:0030313">
    <property type="term" value="C:cell envelope"/>
    <property type="evidence" value="ECO:0007669"/>
    <property type="project" value="UniProtKB-SubCell"/>
</dbReference>
<sequence>MALLFATLMAVELIGLRLLDTTEARLTDIYMQRHAATYQADPDIVLVDVDDASMAAMQEIAGLWAWPREIHADLLEALAEFKPRAVVFDLAFAERDLKRPKSDARLSEVIRAMPHVYLSAVQLDGNAAPEMLSPLAAAFGATSGGPSDARAPILLPAAVERDGWRLGLINSLEDKDGVLRRYRLYSDVAGWQLPSLPARIAADLGAPIPPGTEFLMRWPAKGHKRYPYGELYRLLTEQRPGLDAQALATLDSLFRGKIVVIGNSAASSFDHHLTPLGPGYPGGDILALAIDNLKSGRSITPASPAWPLGFGMLLIAAIAAAFTKRVNPLLTAAALATLSLAALAFADRALERNLMLPVATPLAFAWAWFLTAAIAGYLRERRTREKTVSLFRRFLNPNVVQQIVEQGETVESLSGRTRDITILFSDIRGFTTLSEGRPPQEVVLLLNRYFERQVEVVFRHGGTLDKFIGDCIMAFWGAPVDDPDHARHAVAAALEMQQTLLDFRRELQAESSDVGDFDVGIGVHTGPAVVGFIGAQRKLDYTAIGDTVNLSSRVEGLTKGVARVLVTQETVDACKGTDEFEFQHHGAFAVKGRTAEVNLYEPRRRTT</sequence>
<dbReference type="InterPro" id="IPR050697">
    <property type="entry name" value="Adenylyl/Guanylyl_Cyclase_3/4"/>
</dbReference>
<evidence type="ECO:0000256" key="6">
    <source>
        <dbReference type="ARBA" id="ARBA00023136"/>
    </source>
</evidence>
<dbReference type="GO" id="GO:0004016">
    <property type="term" value="F:adenylate cyclase activity"/>
    <property type="evidence" value="ECO:0007669"/>
    <property type="project" value="UniProtKB-ARBA"/>
</dbReference>
<dbReference type="PROSITE" id="PS50125">
    <property type="entry name" value="GUANYLATE_CYCLASE_2"/>
    <property type="match status" value="1"/>
</dbReference>
<dbReference type="GO" id="GO:0006171">
    <property type="term" value="P:cAMP biosynthetic process"/>
    <property type="evidence" value="ECO:0007669"/>
    <property type="project" value="TreeGrafter"/>
</dbReference>
<feature type="transmembrane region" description="Helical" evidence="7">
    <location>
        <begin position="305"/>
        <end position="322"/>
    </location>
</feature>
<dbReference type="Gene3D" id="3.30.70.1230">
    <property type="entry name" value="Nucleotide cyclase"/>
    <property type="match status" value="1"/>
</dbReference>
<dbReference type="FunFam" id="3.30.70.1230:FF:000016">
    <property type="entry name" value="Adenylate/guanylate cyclase domain-containing protein"/>
    <property type="match status" value="1"/>
</dbReference>
<keyword evidence="3" id="KW-1003">Cell membrane</keyword>
<dbReference type="EMBL" id="LSTO01000001">
    <property type="protein sequence ID" value="OWW20040.1"/>
    <property type="molecule type" value="Genomic_DNA"/>
</dbReference>
<evidence type="ECO:0000256" key="2">
    <source>
        <dbReference type="ARBA" id="ARBA00005381"/>
    </source>
</evidence>
<reference evidence="9 10" key="1">
    <citation type="submission" date="2016-02" db="EMBL/GenBank/DDBJ databases">
        <authorList>
            <person name="Wen L."/>
            <person name="He K."/>
            <person name="Yang H."/>
        </authorList>
    </citation>
    <scope>NUCLEOTIDE SEQUENCE [LARGE SCALE GENOMIC DNA]</scope>
    <source>
        <strain evidence="9 10">TSA40</strain>
    </source>
</reference>
<gene>
    <name evidence="9" type="ORF">AYR66_11580</name>
</gene>
<evidence type="ECO:0000256" key="5">
    <source>
        <dbReference type="ARBA" id="ARBA00022989"/>
    </source>
</evidence>
<evidence type="ECO:0000256" key="7">
    <source>
        <dbReference type="SAM" id="Phobius"/>
    </source>
</evidence>
<keyword evidence="4 7" id="KW-0812">Transmembrane</keyword>
<evidence type="ECO:0000256" key="4">
    <source>
        <dbReference type="ARBA" id="ARBA00022692"/>
    </source>
</evidence>
<feature type="domain" description="Guanylate cyclase" evidence="8">
    <location>
        <begin position="421"/>
        <end position="555"/>
    </location>
</feature>